<protein>
    <submittedName>
        <fullName evidence="3">Uncharacterized protein</fullName>
    </submittedName>
</protein>
<dbReference type="VEuPathDB" id="TriTrypDB:TM35_000131500"/>
<keyword evidence="4" id="KW-1185">Reference proteome</keyword>
<proteinExistence type="predicted"/>
<keyword evidence="2" id="KW-0472">Membrane</keyword>
<dbReference type="GeneID" id="39985146"/>
<keyword evidence="2" id="KW-1133">Transmembrane helix</keyword>
<reference evidence="3 4" key="1">
    <citation type="submission" date="2017-03" db="EMBL/GenBank/DDBJ databases">
        <title>An alternative strategy for trypanosome survival in the mammalian bloodstream revealed through genome and transcriptome analysis of the ubiquitous bovine parasite Trypanosoma (Megatrypanum) theileri.</title>
        <authorList>
            <person name="Kelly S."/>
            <person name="Ivens A."/>
            <person name="Mott A."/>
            <person name="O'Neill E."/>
            <person name="Emms D."/>
            <person name="Macleod O."/>
            <person name="Voorheis P."/>
            <person name="Matthews J."/>
            <person name="Matthews K."/>
            <person name="Carrington M."/>
        </authorList>
    </citation>
    <scope>NUCLEOTIDE SEQUENCE [LARGE SCALE GENOMIC DNA]</scope>
    <source>
        <strain evidence="3">Edinburgh</strain>
    </source>
</reference>
<dbReference type="RefSeq" id="XP_028883212.1">
    <property type="nucleotide sequence ID" value="XM_029025366.1"/>
</dbReference>
<feature type="compositionally biased region" description="Low complexity" evidence="1">
    <location>
        <begin position="28"/>
        <end position="50"/>
    </location>
</feature>
<evidence type="ECO:0000313" key="3">
    <source>
        <dbReference type="EMBL" id="ORC89146.1"/>
    </source>
</evidence>
<evidence type="ECO:0000256" key="2">
    <source>
        <dbReference type="SAM" id="Phobius"/>
    </source>
</evidence>
<gene>
    <name evidence="3" type="ORF">TM35_000131500</name>
</gene>
<accession>A0A1X0NWQ5</accession>
<feature type="region of interest" description="Disordered" evidence="1">
    <location>
        <begin position="1"/>
        <end position="50"/>
    </location>
</feature>
<dbReference type="Proteomes" id="UP000192257">
    <property type="component" value="Unassembled WGS sequence"/>
</dbReference>
<organism evidence="3 4">
    <name type="scientific">Trypanosoma theileri</name>
    <dbReference type="NCBI Taxonomy" id="67003"/>
    <lineage>
        <taxon>Eukaryota</taxon>
        <taxon>Discoba</taxon>
        <taxon>Euglenozoa</taxon>
        <taxon>Kinetoplastea</taxon>
        <taxon>Metakinetoplastina</taxon>
        <taxon>Trypanosomatida</taxon>
        <taxon>Trypanosomatidae</taxon>
        <taxon>Trypanosoma</taxon>
    </lineage>
</organism>
<dbReference type="EMBL" id="NBCO01000013">
    <property type="protein sequence ID" value="ORC89146.1"/>
    <property type="molecule type" value="Genomic_DNA"/>
</dbReference>
<feature type="transmembrane region" description="Helical" evidence="2">
    <location>
        <begin position="157"/>
        <end position="174"/>
    </location>
</feature>
<comment type="caution">
    <text evidence="3">The sequence shown here is derived from an EMBL/GenBank/DDBJ whole genome shotgun (WGS) entry which is preliminary data.</text>
</comment>
<evidence type="ECO:0000313" key="4">
    <source>
        <dbReference type="Proteomes" id="UP000192257"/>
    </source>
</evidence>
<keyword evidence="2" id="KW-0812">Transmembrane</keyword>
<name>A0A1X0NWQ5_9TRYP</name>
<sequence>MNTAHNRPYHNSVSPSSDIVPPGHKRTLSNMSNLSSNSMNSSALSQSGSGKAGAASMRCFMVRASLTNPQLIGSHIPCDISRRESNGHKRNSVNNRHRDSWEIEKRPSSTHIIYPPGRSESSISTLRHVHFTDSQTSHSLVSSSSSSSHLRTVGDKIIMTLLSILAVLFLFLAIA</sequence>
<feature type="compositionally biased region" description="Polar residues" evidence="1">
    <location>
        <begin position="1"/>
        <end position="17"/>
    </location>
</feature>
<dbReference type="AlphaFoldDB" id="A0A1X0NWQ5"/>
<evidence type="ECO:0000256" key="1">
    <source>
        <dbReference type="SAM" id="MobiDB-lite"/>
    </source>
</evidence>